<name>L1IHI2_GUITC</name>
<reference evidence="3" key="2">
    <citation type="submission" date="2012-11" db="EMBL/GenBank/DDBJ databases">
        <authorList>
            <person name="Kuo A."/>
            <person name="Curtis B.A."/>
            <person name="Tanifuji G."/>
            <person name="Burki F."/>
            <person name="Gruber A."/>
            <person name="Irimia M."/>
            <person name="Maruyama S."/>
            <person name="Arias M.C."/>
            <person name="Ball S.G."/>
            <person name="Gile G.H."/>
            <person name="Hirakawa Y."/>
            <person name="Hopkins J.F."/>
            <person name="Rensing S.A."/>
            <person name="Schmutz J."/>
            <person name="Symeonidi A."/>
            <person name="Elias M."/>
            <person name="Eveleigh R.J."/>
            <person name="Herman E.K."/>
            <person name="Klute M.J."/>
            <person name="Nakayama T."/>
            <person name="Obornik M."/>
            <person name="Reyes-Prieto A."/>
            <person name="Armbrust E.V."/>
            <person name="Aves S.J."/>
            <person name="Beiko R.G."/>
            <person name="Coutinho P."/>
            <person name="Dacks J.B."/>
            <person name="Durnford D.G."/>
            <person name="Fast N.M."/>
            <person name="Green B.R."/>
            <person name="Grisdale C."/>
            <person name="Hempe F."/>
            <person name="Henrissat B."/>
            <person name="Hoppner M.P."/>
            <person name="Ishida K.-I."/>
            <person name="Kim E."/>
            <person name="Koreny L."/>
            <person name="Kroth P.G."/>
            <person name="Liu Y."/>
            <person name="Malik S.-B."/>
            <person name="Maier U.G."/>
            <person name="McRose D."/>
            <person name="Mock T."/>
            <person name="Neilson J.A."/>
            <person name="Onodera N.T."/>
            <person name="Poole A.M."/>
            <person name="Pritham E.J."/>
            <person name="Richards T.A."/>
            <person name="Rocap G."/>
            <person name="Roy S.W."/>
            <person name="Sarai C."/>
            <person name="Schaack S."/>
            <person name="Shirato S."/>
            <person name="Slamovits C.H."/>
            <person name="Spencer D.F."/>
            <person name="Suzuki S."/>
            <person name="Worden A.Z."/>
            <person name="Zauner S."/>
            <person name="Barry K."/>
            <person name="Bell C."/>
            <person name="Bharti A.K."/>
            <person name="Crow J.A."/>
            <person name="Grimwood J."/>
            <person name="Kramer R."/>
            <person name="Lindquist E."/>
            <person name="Lucas S."/>
            <person name="Salamov A."/>
            <person name="McFadden G.I."/>
            <person name="Lane C.E."/>
            <person name="Keeling P.J."/>
            <person name="Gray M.W."/>
            <person name="Grigoriev I.V."/>
            <person name="Archibald J.M."/>
        </authorList>
    </citation>
    <scope>NUCLEOTIDE SEQUENCE</scope>
    <source>
        <strain evidence="3">CCMP2712</strain>
    </source>
</reference>
<accession>L1IHI2</accession>
<evidence type="ECO:0000313" key="1">
    <source>
        <dbReference type="EMBL" id="EKX35711.1"/>
    </source>
</evidence>
<gene>
    <name evidence="1" type="ORF">GUITHDRAFT_118097</name>
</gene>
<organism evidence="1">
    <name type="scientific">Guillardia theta (strain CCMP2712)</name>
    <name type="common">Cryptophyte</name>
    <dbReference type="NCBI Taxonomy" id="905079"/>
    <lineage>
        <taxon>Eukaryota</taxon>
        <taxon>Cryptophyceae</taxon>
        <taxon>Pyrenomonadales</taxon>
        <taxon>Geminigeraceae</taxon>
        <taxon>Guillardia</taxon>
    </lineage>
</organism>
<dbReference type="GeneID" id="17292454"/>
<keyword evidence="3" id="KW-1185">Reference proteome</keyword>
<sequence length="437" mass="49262">MIACWLVVSKFDTLPCRPLQIRSFGKLRGTKRGLKLSIVRSLQCPYLHTQTNWIMVRPSASEENRNIALSFAKMITTPTEDMTEKSVVLRSGSWSIYSALSECCPWTIRNHDPVTGRCGLTEIEFNKTLEKNGFKKIRDRSSSFKWLEQIEEVDMKNARYFFAGRRWKNPDIHSEYLELKEGWESIRASCPYAHLPLGGRCSFQNLVSVCRKFHNGWNCIIRCVQRPLKRKIPGLLSSCGEQGKRARKGCGGRQGRKASCGSLFLQDPPCLRALEQGESSSTDLGGRSQALKVESCFALADSFVVHEVRRDCEVKAGVDVRQEEEKVDSCPAHRTTSLVTTLMSEPTSSSQSFHVDQEDCLSLIRCDADEDKVNVCFDSILHSSLASYFLAGQQDVENFVEEIGEDLKEKRGTMNIALASDEAMLPLDSTSFLQSWL</sequence>
<dbReference type="EMBL" id="JH993085">
    <property type="protein sequence ID" value="EKX35711.1"/>
    <property type="molecule type" value="Genomic_DNA"/>
</dbReference>
<dbReference type="AlphaFoldDB" id="L1IHI2"/>
<dbReference type="KEGG" id="gtt:GUITHDRAFT_118097"/>
<reference evidence="2" key="3">
    <citation type="submission" date="2016-03" db="UniProtKB">
        <authorList>
            <consortium name="EnsemblProtists"/>
        </authorList>
    </citation>
    <scope>IDENTIFICATION</scope>
</reference>
<dbReference type="PaxDb" id="55529-EKX35711"/>
<dbReference type="Proteomes" id="UP000011087">
    <property type="component" value="Unassembled WGS sequence"/>
</dbReference>
<dbReference type="RefSeq" id="XP_005822691.1">
    <property type="nucleotide sequence ID" value="XM_005822634.1"/>
</dbReference>
<proteinExistence type="predicted"/>
<dbReference type="HOGENOM" id="CLU_627696_0_0_1"/>
<reference evidence="1 3" key="1">
    <citation type="journal article" date="2012" name="Nature">
        <title>Algal genomes reveal evolutionary mosaicism and the fate of nucleomorphs.</title>
        <authorList>
            <consortium name="DOE Joint Genome Institute"/>
            <person name="Curtis B.A."/>
            <person name="Tanifuji G."/>
            <person name="Burki F."/>
            <person name="Gruber A."/>
            <person name="Irimia M."/>
            <person name="Maruyama S."/>
            <person name="Arias M.C."/>
            <person name="Ball S.G."/>
            <person name="Gile G.H."/>
            <person name="Hirakawa Y."/>
            <person name="Hopkins J.F."/>
            <person name="Kuo A."/>
            <person name="Rensing S.A."/>
            <person name="Schmutz J."/>
            <person name="Symeonidi A."/>
            <person name="Elias M."/>
            <person name="Eveleigh R.J."/>
            <person name="Herman E.K."/>
            <person name="Klute M.J."/>
            <person name="Nakayama T."/>
            <person name="Obornik M."/>
            <person name="Reyes-Prieto A."/>
            <person name="Armbrust E.V."/>
            <person name="Aves S.J."/>
            <person name="Beiko R.G."/>
            <person name="Coutinho P."/>
            <person name="Dacks J.B."/>
            <person name="Durnford D.G."/>
            <person name="Fast N.M."/>
            <person name="Green B.R."/>
            <person name="Grisdale C.J."/>
            <person name="Hempel F."/>
            <person name="Henrissat B."/>
            <person name="Hoppner M.P."/>
            <person name="Ishida K."/>
            <person name="Kim E."/>
            <person name="Koreny L."/>
            <person name="Kroth P.G."/>
            <person name="Liu Y."/>
            <person name="Malik S.B."/>
            <person name="Maier U.G."/>
            <person name="McRose D."/>
            <person name="Mock T."/>
            <person name="Neilson J.A."/>
            <person name="Onodera N.T."/>
            <person name="Poole A.M."/>
            <person name="Pritham E.J."/>
            <person name="Richards T.A."/>
            <person name="Rocap G."/>
            <person name="Roy S.W."/>
            <person name="Sarai C."/>
            <person name="Schaack S."/>
            <person name="Shirato S."/>
            <person name="Slamovits C.H."/>
            <person name="Spencer D.F."/>
            <person name="Suzuki S."/>
            <person name="Worden A.Z."/>
            <person name="Zauner S."/>
            <person name="Barry K."/>
            <person name="Bell C."/>
            <person name="Bharti A.K."/>
            <person name="Crow J.A."/>
            <person name="Grimwood J."/>
            <person name="Kramer R."/>
            <person name="Lindquist E."/>
            <person name="Lucas S."/>
            <person name="Salamov A."/>
            <person name="McFadden G.I."/>
            <person name="Lane C.E."/>
            <person name="Keeling P.J."/>
            <person name="Gray M.W."/>
            <person name="Grigoriev I.V."/>
            <person name="Archibald J.M."/>
        </authorList>
    </citation>
    <scope>NUCLEOTIDE SEQUENCE</scope>
    <source>
        <strain evidence="1 3">CCMP2712</strain>
    </source>
</reference>
<evidence type="ECO:0000313" key="3">
    <source>
        <dbReference type="Proteomes" id="UP000011087"/>
    </source>
</evidence>
<dbReference type="EnsemblProtists" id="EKX35711">
    <property type="protein sequence ID" value="EKX35711"/>
    <property type="gene ID" value="GUITHDRAFT_118097"/>
</dbReference>
<protein>
    <submittedName>
        <fullName evidence="1 2">Uncharacterized protein</fullName>
    </submittedName>
</protein>
<evidence type="ECO:0000313" key="2">
    <source>
        <dbReference type="EnsemblProtists" id="EKX35711"/>
    </source>
</evidence>